<proteinExistence type="predicted"/>
<dbReference type="InterPro" id="IPR035892">
    <property type="entry name" value="C2_domain_sf"/>
</dbReference>
<evidence type="ECO:0000313" key="3">
    <source>
        <dbReference type="EMBL" id="KAG9261488.1"/>
    </source>
</evidence>
<evidence type="ECO:0000313" key="4">
    <source>
        <dbReference type="Proteomes" id="UP000752171"/>
    </source>
</evidence>
<organism evidence="3 4">
    <name type="scientific">Astyanax mexicanus</name>
    <name type="common">Blind cave fish</name>
    <name type="synonym">Astyanax fasciatus mexicanus</name>
    <dbReference type="NCBI Taxonomy" id="7994"/>
    <lineage>
        <taxon>Eukaryota</taxon>
        <taxon>Metazoa</taxon>
        <taxon>Chordata</taxon>
        <taxon>Craniata</taxon>
        <taxon>Vertebrata</taxon>
        <taxon>Euteleostomi</taxon>
        <taxon>Actinopterygii</taxon>
        <taxon>Neopterygii</taxon>
        <taxon>Teleostei</taxon>
        <taxon>Ostariophysi</taxon>
        <taxon>Characiformes</taxon>
        <taxon>Characoidei</taxon>
        <taxon>Acestrorhamphidae</taxon>
        <taxon>Acestrorhamphinae</taxon>
        <taxon>Astyanax</taxon>
    </lineage>
</organism>
<dbReference type="InterPro" id="IPR032675">
    <property type="entry name" value="LRR_dom_sf"/>
</dbReference>
<feature type="compositionally biased region" description="Basic and acidic residues" evidence="1">
    <location>
        <begin position="54"/>
        <end position="71"/>
    </location>
</feature>
<dbReference type="SUPFAM" id="SSF49562">
    <property type="entry name" value="C2 domain (Calcium/lipid-binding domain, CaLB)"/>
    <property type="match status" value="1"/>
</dbReference>
<dbReference type="SMART" id="SM00239">
    <property type="entry name" value="C2"/>
    <property type="match status" value="1"/>
</dbReference>
<dbReference type="EMBL" id="JAICCE010000022">
    <property type="protein sequence ID" value="KAG9261488.1"/>
    <property type="molecule type" value="Genomic_DNA"/>
</dbReference>
<name>A0A8T2KQ99_ASTMX</name>
<accession>A0A8T2KQ99</accession>
<gene>
    <name evidence="3" type="ORF">AMEX_G25030</name>
</gene>
<dbReference type="Gene3D" id="3.80.10.10">
    <property type="entry name" value="Ribonuclease Inhibitor"/>
    <property type="match status" value="2"/>
</dbReference>
<dbReference type="Proteomes" id="UP000752171">
    <property type="component" value="Unassembled WGS sequence"/>
</dbReference>
<dbReference type="Pfam" id="PF00168">
    <property type="entry name" value="C2"/>
    <property type="match status" value="1"/>
</dbReference>
<dbReference type="PROSITE" id="PS50004">
    <property type="entry name" value="C2"/>
    <property type="match status" value="1"/>
</dbReference>
<feature type="region of interest" description="Disordered" evidence="1">
    <location>
        <begin position="54"/>
        <end position="79"/>
    </location>
</feature>
<reference evidence="3 4" key="1">
    <citation type="submission" date="2021-07" db="EMBL/GenBank/DDBJ databases">
        <authorList>
            <person name="Imarazene B."/>
            <person name="Zahm M."/>
            <person name="Klopp C."/>
            <person name="Cabau C."/>
            <person name="Beille S."/>
            <person name="Jouanno E."/>
            <person name="Castinel A."/>
            <person name="Lluch J."/>
            <person name="Gil L."/>
            <person name="Kuchtly C."/>
            <person name="Lopez Roques C."/>
            <person name="Donnadieu C."/>
            <person name="Parrinello H."/>
            <person name="Journot L."/>
            <person name="Du K."/>
            <person name="Schartl M."/>
            <person name="Retaux S."/>
            <person name="Guiguen Y."/>
        </authorList>
    </citation>
    <scope>NUCLEOTIDE SEQUENCE [LARGE SCALE GENOMIC DNA]</scope>
    <source>
        <strain evidence="3">Pach_M1</strain>
        <tissue evidence="3">Testis</tissue>
    </source>
</reference>
<dbReference type="InterPro" id="IPR000008">
    <property type="entry name" value="C2_dom"/>
</dbReference>
<dbReference type="SMART" id="SM00367">
    <property type="entry name" value="LRR_CC"/>
    <property type="match status" value="3"/>
</dbReference>
<dbReference type="InterPro" id="IPR006553">
    <property type="entry name" value="Leu-rich_rpt_Cys-con_subtyp"/>
</dbReference>
<evidence type="ECO:0000256" key="1">
    <source>
        <dbReference type="SAM" id="MobiDB-lite"/>
    </source>
</evidence>
<dbReference type="AlphaFoldDB" id="A0A8T2KQ99"/>
<evidence type="ECO:0000259" key="2">
    <source>
        <dbReference type="PROSITE" id="PS50004"/>
    </source>
</evidence>
<dbReference type="Gene3D" id="2.60.40.150">
    <property type="entry name" value="C2 domain"/>
    <property type="match status" value="1"/>
</dbReference>
<protein>
    <recommendedName>
        <fullName evidence="2">C2 domain-containing protein</fullName>
    </recommendedName>
</protein>
<comment type="caution">
    <text evidence="3">The sequence shown here is derived from an EMBL/GenBank/DDBJ whole genome shotgun (WGS) entry which is preliminary data.</text>
</comment>
<sequence>MRCYQVRRICSYQSQREQGTEYSTAFNLIHITEEHGSVFVIGCRGGMPLFRQAEARPEKERQARRSRTHEYSEEEEDDPPSLTRLCLLSLAENMKDVWTQDYSQNYMDQYFFRYVMGPFSLLPNELLEELLCVLSHRNLLSRPALHLLLLPQLHRLSLQHSCNLVTANLCSLIAARCQALKSLNLSGALNVSATALSSLLGSLPLLQSLTLAGTLSDSGVIATVAQRCPLLKHLDVSRCVYLRPSALLPLAQCSSSCSLARLLALDIGLEENEDDGTASAAFLLLGLPGLQQVALDNVGQACVLLWKQDFGMTDRFTKKKGVSSLQEMWTRRVESEKGTAKMMDLEDKMDKLLHVDESKADVDTRTDVENQEKTLKLSLLDVQSISLNSLSALGQLCPDLCSLTLNCHDEEEDEGAAFWWTTPLTRGLSTWSGQLRRLSLQFPGPLSELIPSLQAAGSSLTSLTLQGVKADGHLFFLELIHACPKLTTLSIHIDPPRSNQEEEDEDEDLEDWDLPCLPQLSSLTLNFTLDQRQVKPVLCWGSLRGPLWALLRGAPQLQTLSLIATPCRLDPVFRLVLDHHAKPLGGSDQLPLRSLRHVSLKRSDVTMQTAVRLLNVCHRLSDLDLSGCWSMTLSNITKLQSKVMTLRLTCVALLVVVAHLELTDAAVRVWGMRASRLEGDPTGPPDPYLKVWCGSSFAGMTQFYRDTSSPSWNAEFNIPSCRANDNLKLEVWDKDLNVDDHLGTCITQVRYGSNNNKSCRVGKGTLTYNYKLS</sequence>
<dbReference type="SUPFAM" id="SSF52047">
    <property type="entry name" value="RNI-like"/>
    <property type="match status" value="1"/>
</dbReference>
<dbReference type="SUPFAM" id="SSF52058">
    <property type="entry name" value="L domain-like"/>
    <property type="match status" value="1"/>
</dbReference>
<dbReference type="PANTHER" id="PTHR38926">
    <property type="entry name" value="F-BOX DOMAIN CONTAINING PROTEIN, EXPRESSED"/>
    <property type="match status" value="1"/>
</dbReference>
<dbReference type="PANTHER" id="PTHR38926:SF72">
    <property type="entry name" value="IM:7136021-RELATED"/>
    <property type="match status" value="1"/>
</dbReference>
<feature type="domain" description="C2" evidence="2">
    <location>
        <begin position="647"/>
        <end position="762"/>
    </location>
</feature>